<name>A0A385YTP0_9BACL</name>
<sequence length="98" mass="11041">MGYVLPIQNYQATNYANRMTMGNYDFAYINAVQGIKMKSLFEEELEDQARDVEEDETNSKSLSSRAVPYKGFIQPNPATLSPEIAKISGKGMQFNTYA</sequence>
<dbReference type="KEGG" id="paek:D3873_03795"/>
<reference evidence="2" key="1">
    <citation type="submission" date="2018-09" db="EMBL/GenBank/DDBJ databases">
        <authorList>
            <person name="Zhu H."/>
        </authorList>
    </citation>
    <scope>NUCLEOTIDE SEQUENCE [LARGE SCALE GENOMIC DNA]</scope>
    <source>
        <strain evidence="2">K2R23-3</strain>
    </source>
</reference>
<dbReference type="AlphaFoldDB" id="A0A385YTP0"/>
<gene>
    <name evidence="1" type="ORF">D3873_03795</name>
</gene>
<proteinExistence type="predicted"/>
<dbReference type="OrthoDB" id="2706316at2"/>
<evidence type="ECO:0000313" key="2">
    <source>
        <dbReference type="Proteomes" id="UP000265725"/>
    </source>
</evidence>
<keyword evidence="2" id="KW-1185">Reference proteome</keyword>
<evidence type="ECO:0000313" key="1">
    <source>
        <dbReference type="EMBL" id="AYC29038.1"/>
    </source>
</evidence>
<protein>
    <submittedName>
        <fullName evidence="1">Uncharacterized protein</fullName>
    </submittedName>
</protein>
<dbReference type="Proteomes" id="UP000265725">
    <property type="component" value="Chromosome"/>
</dbReference>
<accession>A0A385YTP0</accession>
<dbReference type="EMBL" id="CP032418">
    <property type="protein sequence ID" value="AYC29038.1"/>
    <property type="molecule type" value="Genomic_DNA"/>
</dbReference>
<organism evidence="1 2">
    <name type="scientific">Paenisporosarcina cavernae</name>
    <dbReference type="NCBI Taxonomy" id="2320858"/>
    <lineage>
        <taxon>Bacteria</taxon>
        <taxon>Bacillati</taxon>
        <taxon>Bacillota</taxon>
        <taxon>Bacilli</taxon>
        <taxon>Bacillales</taxon>
        <taxon>Caryophanaceae</taxon>
        <taxon>Paenisporosarcina</taxon>
    </lineage>
</organism>
<dbReference type="RefSeq" id="WP_119882779.1">
    <property type="nucleotide sequence ID" value="NZ_CP032418.1"/>
</dbReference>